<name>A0A165CKH3_9APHY</name>
<dbReference type="GeneID" id="63819309"/>
<proteinExistence type="predicted"/>
<keyword evidence="3" id="KW-1185">Reference proteome</keyword>
<gene>
    <name evidence="2" type="ORF">LAESUDRAFT_387278</name>
</gene>
<reference evidence="2 3" key="1">
    <citation type="journal article" date="2016" name="Mol. Biol. Evol.">
        <title>Comparative Genomics of Early-Diverging Mushroom-Forming Fungi Provides Insights into the Origins of Lignocellulose Decay Capabilities.</title>
        <authorList>
            <person name="Nagy L.G."/>
            <person name="Riley R."/>
            <person name="Tritt A."/>
            <person name="Adam C."/>
            <person name="Daum C."/>
            <person name="Floudas D."/>
            <person name="Sun H."/>
            <person name="Yadav J.S."/>
            <person name="Pangilinan J."/>
            <person name="Larsson K.H."/>
            <person name="Matsuura K."/>
            <person name="Barry K."/>
            <person name="Labutti K."/>
            <person name="Kuo R."/>
            <person name="Ohm R.A."/>
            <person name="Bhattacharya S.S."/>
            <person name="Shirouzu T."/>
            <person name="Yoshinaga Y."/>
            <person name="Martin F.M."/>
            <person name="Grigoriev I.V."/>
            <person name="Hibbett D.S."/>
        </authorList>
    </citation>
    <scope>NUCLEOTIDE SEQUENCE [LARGE SCALE GENOMIC DNA]</scope>
    <source>
        <strain evidence="2 3">93-53</strain>
    </source>
</reference>
<accession>A0A165CKH3</accession>
<dbReference type="RefSeq" id="XP_040760717.1">
    <property type="nucleotide sequence ID" value="XM_040902278.1"/>
</dbReference>
<evidence type="ECO:0000313" key="3">
    <source>
        <dbReference type="Proteomes" id="UP000076871"/>
    </source>
</evidence>
<dbReference type="Proteomes" id="UP000076871">
    <property type="component" value="Unassembled WGS sequence"/>
</dbReference>
<dbReference type="InParanoid" id="A0A165CKH3"/>
<evidence type="ECO:0000256" key="1">
    <source>
        <dbReference type="SAM" id="MobiDB-lite"/>
    </source>
</evidence>
<dbReference type="EMBL" id="KV427648">
    <property type="protein sequence ID" value="KZT02977.1"/>
    <property type="molecule type" value="Genomic_DNA"/>
</dbReference>
<sequence length="227" mass="24815">MHGKYYCYCRWGGYLARGRAAHASSERGRQAPRKGSLSGGMMPSRFSTRHVRWLPSCALQRSHSELIVFRHHAHGSAHVDADRCAESEAHDAAAIMGQHMCCRRSKGTRTRASLILRACLPEAITDCGPNRRRPSTVRPPRADADATAMPPQLCSAHLAWGGWNMVASCIADRVACPLDAASQDLHLRLGHLRRFHSVGRGISAGERKGRLALLAQRHLEGEMAGGA</sequence>
<protein>
    <submittedName>
        <fullName evidence="2">Uncharacterized protein</fullName>
    </submittedName>
</protein>
<evidence type="ECO:0000313" key="2">
    <source>
        <dbReference type="EMBL" id="KZT02977.1"/>
    </source>
</evidence>
<dbReference type="AlphaFoldDB" id="A0A165CKH3"/>
<organism evidence="2 3">
    <name type="scientific">Laetiporus sulphureus 93-53</name>
    <dbReference type="NCBI Taxonomy" id="1314785"/>
    <lineage>
        <taxon>Eukaryota</taxon>
        <taxon>Fungi</taxon>
        <taxon>Dikarya</taxon>
        <taxon>Basidiomycota</taxon>
        <taxon>Agaricomycotina</taxon>
        <taxon>Agaricomycetes</taxon>
        <taxon>Polyporales</taxon>
        <taxon>Laetiporus</taxon>
    </lineage>
</organism>
<feature type="region of interest" description="Disordered" evidence="1">
    <location>
        <begin position="22"/>
        <end position="42"/>
    </location>
</feature>